<dbReference type="PROSITE" id="PS50112">
    <property type="entry name" value="PAS"/>
    <property type="match status" value="3"/>
</dbReference>
<evidence type="ECO:0000256" key="3">
    <source>
        <dbReference type="ARBA" id="ARBA00022553"/>
    </source>
</evidence>
<proteinExistence type="predicted"/>
<dbReference type="PROSITE" id="PS50109">
    <property type="entry name" value="HIS_KIN"/>
    <property type="match status" value="1"/>
</dbReference>
<evidence type="ECO:0000259" key="6">
    <source>
        <dbReference type="PROSITE" id="PS50109"/>
    </source>
</evidence>
<dbReference type="Gene3D" id="3.30.565.10">
    <property type="entry name" value="Histidine kinase-like ATPase, C-terminal domain"/>
    <property type="match status" value="1"/>
</dbReference>
<reference evidence="10 11" key="1">
    <citation type="submission" date="2017-07" db="EMBL/GenBank/DDBJ databases">
        <title>Leptospira spp. isolated from tropical soils.</title>
        <authorList>
            <person name="Thibeaux R."/>
            <person name="Iraola G."/>
            <person name="Ferres I."/>
            <person name="Bierque E."/>
            <person name="Girault D."/>
            <person name="Soupe-Gilbert M.-E."/>
            <person name="Picardeau M."/>
            <person name="Goarant C."/>
        </authorList>
    </citation>
    <scope>NUCLEOTIDE SEQUENCE [LARGE SCALE GENOMIC DNA]</scope>
    <source>
        <strain evidence="8 11">FH2-B-C1</strain>
        <strain evidence="9 10">FH2-B-D1</strain>
    </source>
</reference>
<dbReference type="SUPFAM" id="SSF55874">
    <property type="entry name" value="ATPase domain of HSP90 chaperone/DNA topoisomerase II/histidine kinase"/>
    <property type="match status" value="1"/>
</dbReference>
<dbReference type="SUPFAM" id="SSF55781">
    <property type="entry name" value="GAF domain-like"/>
    <property type="match status" value="1"/>
</dbReference>
<name>A0A2M9YMQ1_9LEPT</name>
<feature type="domain" description="PAS" evidence="7">
    <location>
        <begin position="132"/>
        <end position="203"/>
    </location>
</feature>
<dbReference type="InterPro" id="IPR055081">
    <property type="entry name" value="NLP1-9_GAF"/>
</dbReference>
<dbReference type="Gene3D" id="1.10.287.130">
    <property type="match status" value="1"/>
</dbReference>
<dbReference type="SUPFAM" id="SSF55785">
    <property type="entry name" value="PYP-like sensor domain (PAS domain)"/>
    <property type="match status" value="3"/>
</dbReference>
<evidence type="ECO:0000256" key="4">
    <source>
        <dbReference type="ARBA" id="ARBA00022679"/>
    </source>
</evidence>
<gene>
    <name evidence="9" type="ORF">CH376_19060</name>
    <name evidence="8" type="ORF">CH380_13670</name>
</gene>
<evidence type="ECO:0000313" key="10">
    <source>
        <dbReference type="Proteomes" id="UP000232149"/>
    </source>
</evidence>
<dbReference type="Gene3D" id="3.30.450.40">
    <property type="match status" value="1"/>
</dbReference>
<dbReference type="InterPro" id="IPR036890">
    <property type="entry name" value="HATPase_C_sf"/>
</dbReference>
<evidence type="ECO:0000313" key="8">
    <source>
        <dbReference type="EMBL" id="PJZ52789.1"/>
    </source>
</evidence>
<dbReference type="Pfam" id="PF22922">
    <property type="entry name" value="GAF_NLP"/>
    <property type="match status" value="1"/>
</dbReference>
<feature type="domain" description="Histidine kinase" evidence="6">
    <location>
        <begin position="674"/>
        <end position="889"/>
    </location>
</feature>
<dbReference type="Pfam" id="PF13426">
    <property type="entry name" value="PAS_9"/>
    <property type="match status" value="1"/>
</dbReference>
<dbReference type="Gene3D" id="3.30.450.20">
    <property type="entry name" value="PAS domain"/>
    <property type="match status" value="3"/>
</dbReference>
<dbReference type="PANTHER" id="PTHR43304">
    <property type="entry name" value="PHYTOCHROME-LIKE PROTEIN CPH1"/>
    <property type="match status" value="1"/>
</dbReference>
<dbReference type="InterPro" id="IPR004358">
    <property type="entry name" value="Sig_transdc_His_kin-like_C"/>
</dbReference>
<dbReference type="InterPro" id="IPR000014">
    <property type="entry name" value="PAS"/>
</dbReference>
<dbReference type="InterPro" id="IPR036097">
    <property type="entry name" value="HisK_dim/P_sf"/>
</dbReference>
<comment type="caution">
    <text evidence="8">The sequence shown here is derived from an EMBL/GenBank/DDBJ whole genome shotgun (WGS) entry which is preliminary data.</text>
</comment>
<evidence type="ECO:0000313" key="11">
    <source>
        <dbReference type="Proteomes" id="UP000232188"/>
    </source>
</evidence>
<dbReference type="GO" id="GO:0000155">
    <property type="term" value="F:phosphorelay sensor kinase activity"/>
    <property type="evidence" value="ECO:0007669"/>
    <property type="project" value="InterPro"/>
</dbReference>
<dbReference type="InterPro" id="IPR013656">
    <property type="entry name" value="PAS_4"/>
</dbReference>
<dbReference type="EC" id="2.7.13.3" evidence="2"/>
<dbReference type="AlphaFoldDB" id="A0A2M9YMQ1"/>
<dbReference type="Pfam" id="PF02518">
    <property type="entry name" value="HATPase_c"/>
    <property type="match status" value="1"/>
</dbReference>
<evidence type="ECO:0000256" key="1">
    <source>
        <dbReference type="ARBA" id="ARBA00000085"/>
    </source>
</evidence>
<dbReference type="InterPro" id="IPR003661">
    <property type="entry name" value="HisK_dim/P_dom"/>
</dbReference>
<keyword evidence="4" id="KW-0808">Transferase</keyword>
<sequence length="895" mass="104250">MQPPRIKSLEEFTKEISSFDEGISILEDRSTERIMFSRGCVSFWGLKENENVPQNFSSFLFSLHEKIRNFSEFTDRVLVQNILESEYFETLIWENLILRLFWKYVFREGQSRYRLYTFEVLAREGEIEELEKDKGVESIFYKLPQPAFLFDPSTLKILSVNDAAIFLYGYSREEFGALNLLDIRPEEDRAELEVVIKGFAKESGIQSRGIWRHCRKDNKILYMKISANRISYGDSVAVLAILSNVSDVVETNYALKQNRDEKQSIIESMSDRYFSLSKEWRFISANKNSFVTLGKTREELIGKHIWDLYPEEGARFFREKYELAAYSRKPVFFEFKNELTGNVMEFRVFPFEEGVSVFFRDITELRRRETEQTILKEISMRIPKASTVKESFEILFEVICRETSWKFAQAWRFQNGELSLEENSSWHSSDATFLGYRILSFDSKFKPGEGLIGKVFSTDKIFFSEDIQKEEDFKRTKQAIQSGVRSWIAIPLKTGHESYVIEFCAHIKIDSGDSYIQMFELISDQIEVLFRNKEAEEEKDQFFKLSGDMFQISALDGKVIERNQAWTDILGYTIDELSDMDLSEIIYPDDRERMLKIREEFRKDKQNISEILCYVAKDGQVKSILWKVTFSKEHRLVYTTGKDVTDMRKTQIQLESLAAELKRSNADLEDFAFIASHDLQEPLRKIMAFGDRLLKKNANLDSESLDYLQRMASSAHRLSNLIEGLLSYSRIKARAKPFLYSDLTKILRETIGDLEIYIKEKNAKVIDAVVGFAWCDPAQIGMVFQNLIKNGLKFNKSKIPEVIVQCVPHPTERKWIRISFFDNGIGFDKKHEEKIFTLFQRLHAREEFEGNGIGLAVCKKIIELHGGRIHAQSKLGEGSTFYVDLPGVLNTEYVV</sequence>
<dbReference type="Proteomes" id="UP000232188">
    <property type="component" value="Unassembled WGS sequence"/>
</dbReference>
<comment type="catalytic activity">
    <reaction evidence="1">
        <text>ATP + protein L-histidine = ADP + protein N-phospho-L-histidine.</text>
        <dbReference type="EC" id="2.7.13.3"/>
    </reaction>
</comment>
<dbReference type="SMART" id="SM00387">
    <property type="entry name" value="HATPase_c"/>
    <property type="match status" value="1"/>
</dbReference>
<dbReference type="CDD" id="cd00130">
    <property type="entry name" value="PAS"/>
    <property type="match status" value="3"/>
</dbReference>
<dbReference type="RefSeq" id="WP_100786299.1">
    <property type="nucleotide sequence ID" value="NZ_NPDU01000067.1"/>
</dbReference>
<dbReference type="Proteomes" id="UP000232149">
    <property type="component" value="Unassembled WGS sequence"/>
</dbReference>
<dbReference type="InterPro" id="IPR005467">
    <property type="entry name" value="His_kinase_dom"/>
</dbReference>
<dbReference type="PRINTS" id="PR00344">
    <property type="entry name" value="BCTRLSENSOR"/>
</dbReference>
<evidence type="ECO:0000313" key="9">
    <source>
        <dbReference type="EMBL" id="PJZ60323.1"/>
    </source>
</evidence>
<dbReference type="Pfam" id="PF00512">
    <property type="entry name" value="HisKA"/>
    <property type="match status" value="1"/>
</dbReference>
<feature type="domain" description="PAS" evidence="7">
    <location>
        <begin position="258"/>
        <end position="328"/>
    </location>
</feature>
<keyword evidence="3" id="KW-0597">Phosphoprotein</keyword>
<keyword evidence="5 8" id="KW-0418">Kinase</keyword>
<dbReference type="InterPro" id="IPR029016">
    <property type="entry name" value="GAF-like_dom_sf"/>
</dbReference>
<feature type="domain" description="PAS" evidence="7">
    <location>
        <begin position="556"/>
        <end position="605"/>
    </location>
</feature>
<dbReference type="Pfam" id="PF08448">
    <property type="entry name" value="PAS_4"/>
    <property type="match status" value="1"/>
</dbReference>
<evidence type="ECO:0000256" key="2">
    <source>
        <dbReference type="ARBA" id="ARBA00012438"/>
    </source>
</evidence>
<dbReference type="SMART" id="SM00091">
    <property type="entry name" value="PAS"/>
    <property type="match status" value="3"/>
</dbReference>
<evidence type="ECO:0000256" key="5">
    <source>
        <dbReference type="ARBA" id="ARBA00022777"/>
    </source>
</evidence>
<dbReference type="EMBL" id="NPDV01000011">
    <property type="protein sequence ID" value="PJZ52789.1"/>
    <property type="molecule type" value="Genomic_DNA"/>
</dbReference>
<dbReference type="EMBL" id="NPDU01000067">
    <property type="protein sequence ID" value="PJZ60323.1"/>
    <property type="molecule type" value="Genomic_DNA"/>
</dbReference>
<evidence type="ECO:0000259" key="7">
    <source>
        <dbReference type="PROSITE" id="PS50112"/>
    </source>
</evidence>
<dbReference type="InterPro" id="IPR035965">
    <property type="entry name" value="PAS-like_dom_sf"/>
</dbReference>
<keyword evidence="10" id="KW-1185">Reference proteome</keyword>
<dbReference type="Pfam" id="PF08447">
    <property type="entry name" value="PAS_3"/>
    <property type="match status" value="1"/>
</dbReference>
<dbReference type="SUPFAM" id="SSF47384">
    <property type="entry name" value="Homodimeric domain of signal transducing histidine kinase"/>
    <property type="match status" value="1"/>
</dbReference>
<dbReference type="InterPro" id="IPR003594">
    <property type="entry name" value="HATPase_dom"/>
</dbReference>
<dbReference type="InterPro" id="IPR052162">
    <property type="entry name" value="Sensor_kinase/Photoreceptor"/>
</dbReference>
<protein>
    <recommendedName>
        <fullName evidence="2">histidine kinase</fullName>
        <ecNumber evidence="2">2.7.13.3</ecNumber>
    </recommendedName>
</protein>
<dbReference type="SMART" id="SM00388">
    <property type="entry name" value="HisKA"/>
    <property type="match status" value="1"/>
</dbReference>
<dbReference type="PANTHER" id="PTHR43304:SF1">
    <property type="entry name" value="PAC DOMAIN-CONTAINING PROTEIN"/>
    <property type="match status" value="1"/>
</dbReference>
<accession>A0A2M9YMQ1</accession>
<dbReference type="CDD" id="cd00082">
    <property type="entry name" value="HisKA"/>
    <property type="match status" value="1"/>
</dbReference>
<dbReference type="NCBIfam" id="TIGR00229">
    <property type="entry name" value="sensory_box"/>
    <property type="match status" value="3"/>
</dbReference>
<organism evidence="8 11">
    <name type="scientific">Leptospira adleri</name>
    <dbReference type="NCBI Taxonomy" id="2023186"/>
    <lineage>
        <taxon>Bacteria</taxon>
        <taxon>Pseudomonadati</taxon>
        <taxon>Spirochaetota</taxon>
        <taxon>Spirochaetia</taxon>
        <taxon>Leptospirales</taxon>
        <taxon>Leptospiraceae</taxon>
        <taxon>Leptospira</taxon>
    </lineage>
</organism>
<dbReference type="InterPro" id="IPR013655">
    <property type="entry name" value="PAS_fold_3"/>
</dbReference>